<name>A0ABC8K7G0_ERUVS</name>
<dbReference type="Pfam" id="PF01536">
    <property type="entry name" value="SAM_decarbox"/>
    <property type="match status" value="1"/>
</dbReference>
<evidence type="ECO:0000256" key="4">
    <source>
        <dbReference type="ARBA" id="ARBA00023115"/>
    </source>
</evidence>
<dbReference type="Proteomes" id="UP001642260">
    <property type="component" value="Unassembled WGS sequence"/>
</dbReference>
<proteinExistence type="inferred from homology"/>
<dbReference type="InterPro" id="IPR048283">
    <property type="entry name" value="AdoMetDC-like"/>
</dbReference>
<dbReference type="AlphaFoldDB" id="A0ABC8K7G0"/>
<protein>
    <submittedName>
        <fullName evidence="5">Uncharacterized protein</fullName>
    </submittedName>
</protein>
<evidence type="ECO:0000313" key="6">
    <source>
        <dbReference type="Proteomes" id="UP001642260"/>
    </source>
</evidence>
<evidence type="ECO:0000256" key="1">
    <source>
        <dbReference type="ARBA" id="ARBA00004911"/>
    </source>
</evidence>
<dbReference type="GO" id="GO:0008295">
    <property type="term" value="P:spermidine biosynthetic process"/>
    <property type="evidence" value="ECO:0007669"/>
    <property type="project" value="UniProtKB-KW"/>
</dbReference>
<comment type="pathway">
    <text evidence="1">Amine and polyamine biosynthesis; S-adenosylmethioninamine biosynthesis; S-adenosylmethioninamine from S-adenosyl-L-methionine: step 1/1.</text>
</comment>
<keyword evidence="4" id="KW-0620">Polyamine biosynthesis</keyword>
<keyword evidence="6" id="KW-1185">Reference proteome</keyword>
<organism evidence="5 6">
    <name type="scientific">Eruca vesicaria subsp. sativa</name>
    <name type="common">Garden rocket</name>
    <name type="synonym">Eruca sativa</name>
    <dbReference type="NCBI Taxonomy" id="29727"/>
    <lineage>
        <taxon>Eukaryota</taxon>
        <taxon>Viridiplantae</taxon>
        <taxon>Streptophyta</taxon>
        <taxon>Embryophyta</taxon>
        <taxon>Tracheophyta</taxon>
        <taxon>Spermatophyta</taxon>
        <taxon>Magnoliopsida</taxon>
        <taxon>eudicotyledons</taxon>
        <taxon>Gunneridae</taxon>
        <taxon>Pentapetalae</taxon>
        <taxon>rosids</taxon>
        <taxon>malvids</taxon>
        <taxon>Brassicales</taxon>
        <taxon>Brassicaceae</taxon>
        <taxon>Brassiceae</taxon>
        <taxon>Eruca</taxon>
    </lineage>
</organism>
<accession>A0ABC8K7G0</accession>
<comment type="similarity">
    <text evidence="2">Belongs to the eukaryotic AdoMetDC family.</text>
</comment>
<dbReference type="InterPro" id="IPR016067">
    <property type="entry name" value="S-AdoMet_deCO2ase_core"/>
</dbReference>
<keyword evidence="3" id="KW-0745">Spermidine biosynthesis</keyword>
<dbReference type="EMBL" id="CAKOAT010185488">
    <property type="protein sequence ID" value="CAH8353751.1"/>
    <property type="molecule type" value="Genomic_DNA"/>
</dbReference>
<dbReference type="PANTHER" id="PTHR11570">
    <property type="entry name" value="S-ADENOSYLMETHIONINE DECARBOXYLASE"/>
    <property type="match status" value="1"/>
</dbReference>
<evidence type="ECO:0000256" key="2">
    <source>
        <dbReference type="ARBA" id="ARBA00008466"/>
    </source>
</evidence>
<evidence type="ECO:0000313" key="5">
    <source>
        <dbReference type="EMBL" id="CAH8353751.1"/>
    </source>
</evidence>
<sequence length="120" mass="13305">MTTSGFEGVENRLEIVFKNSMGESLHSTLREDIWNVILQLVDCKIEDRLLSHSVNTYLLSASTNFTVAIGGLVESVISCFDPVNFTVAIVGSSKCSKVLKVRNKVVQWMDVKPVGAWDKL</sequence>
<comment type="caution">
    <text evidence="5">The sequence shown here is derived from an EMBL/GenBank/DDBJ whole genome shotgun (WGS) entry which is preliminary data.</text>
</comment>
<dbReference type="PANTHER" id="PTHR11570:SF0">
    <property type="entry name" value="S-ADENOSYLMETHIONINE DECARBOXYLASE PROENZYME"/>
    <property type="match status" value="1"/>
</dbReference>
<dbReference type="SUPFAM" id="SSF56276">
    <property type="entry name" value="S-adenosylmethionine decarboxylase"/>
    <property type="match status" value="1"/>
</dbReference>
<reference evidence="5 6" key="1">
    <citation type="submission" date="2022-03" db="EMBL/GenBank/DDBJ databases">
        <authorList>
            <person name="Macdonald S."/>
            <person name="Ahmed S."/>
            <person name="Newling K."/>
        </authorList>
    </citation>
    <scope>NUCLEOTIDE SEQUENCE [LARGE SCALE GENOMIC DNA]</scope>
</reference>
<dbReference type="Gene3D" id="3.30.360.50">
    <property type="entry name" value="S-adenosylmethionine decarboxylase"/>
    <property type="match status" value="1"/>
</dbReference>
<evidence type="ECO:0000256" key="3">
    <source>
        <dbReference type="ARBA" id="ARBA00023066"/>
    </source>
</evidence>
<gene>
    <name evidence="5" type="ORF">ERUC_LOCUS19506</name>
</gene>